<gene>
    <name evidence="1" type="ORF">ACJMK2_004358</name>
</gene>
<proteinExistence type="predicted"/>
<dbReference type="EMBL" id="JBJQND010000001">
    <property type="protein sequence ID" value="KAL3892121.1"/>
    <property type="molecule type" value="Genomic_DNA"/>
</dbReference>
<organism evidence="1 2">
    <name type="scientific">Sinanodonta woodiana</name>
    <name type="common">Chinese pond mussel</name>
    <name type="synonym">Anodonta woodiana</name>
    <dbReference type="NCBI Taxonomy" id="1069815"/>
    <lineage>
        <taxon>Eukaryota</taxon>
        <taxon>Metazoa</taxon>
        <taxon>Spiralia</taxon>
        <taxon>Lophotrochozoa</taxon>
        <taxon>Mollusca</taxon>
        <taxon>Bivalvia</taxon>
        <taxon>Autobranchia</taxon>
        <taxon>Heteroconchia</taxon>
        <taxon>Palaeoheterodonta</taxon>
        <taxon>Unionida</taxon>
        <taxon>Unionoidea</taxon>
        <taxon>Unionidae</taxon>
        <taxon>Unioninae</taxon>
        <taxon>Sinanodonta</taxon>
    </lineage>
</organism>
<dbReference type="InterPro" id="IPR024079">
    <property type="entry name" value="MetalloPept_cat_dom_sf"/>
</dbReference>
<comment type="caution">
    <text evidence="1">The sequence shown here is derived from an EMBL/GenBank/DDBJ whole genome shotgun (WGS) entry which is preliminary data.</text>
</comment>
<sequence>ATDFEIVWVRDVTEPIEADKRGLGDHELPNQLTFSLSRGLDDWTLHLVRNYDIDPNADVYVVQKLKNGQSILARTNDKEIEDVAYYQDIWNMAFMTVRCAERSNHKCDRIINGNIQIGDCNYNLRPVESDFSSGRMSEVNGLKGKRYVLLDHAHVEKKAKPRQQKHDYYVKVAVLIDSGVWDLYASIVYFADRHRKDEEVRRKIREAYSHIMNGVNLRYKTIDDPSISITIILQQFIIFPEELKFPHNMSKVVTANGKKYIDAYPYHADITQWVQTHGINMVPIFDHAMLFTG</sequence>
<accession>A0ABD3Y2B2</accession>
<name>A0ABD3Y2B2_SINWO</name>
<protein>
    <submittedName>
        <fullName evidence="1">Uncharacterized protein</fullName>
    </submittedName>
</protein>
<keyword evidence="2" id="KW-1185">Reference proteome</keyword>
<evidence type="ECO:0000313" key="1">
    <source>
        <dbReference type="EMBL" id="KAL3892121.1"/>
    </source>
</evidence>
<dbReference type="Gene3D" id="3.40.390.10">
    <property type="entry name" value="Collagenase (Catalytic Domain)"/>
    <property type="match status" value="1"/>
</dbReference>
<feature type="non-terminal residue" evidence="1">
    <location>
        <position position="293"/>
    </location>
</feature>
<reference evidence="1 2" key="1">
    <citation type="submission" date="2024-11" db="EMBL/GenBank/DDBJ databases">
        <title>Chromosome-level genome assembly of the freshwater bivalve Anodonta woodiana.</title>
        <authorList>
            <person name="Chen X."/>
        </authorList>
    </citation>
    <scope>NUCLEOTIDE SEQUENCE [LARGE SCALE GENOMIC DNA]</scope>
    <source>
        <strain evidence="1">MN2024</strain>
        <tissue evidence="1">Gills</tissue>
    </source>
</reference>
<feature type="non-terminal residue" evidence="1">
    <location>
        <position position="1"/>
    </location>
</feature>
<dbReference type="Proteomes" id="UP001634394">
    <property type="component" value="Unassembled WGS sequence"/>
</dbReference>
<dbReference type="AlphaFoldDB" id="A0ABD3Y2B2"/>
<evidence type="ECO:0000313" key="2">
    <source>
        <dbReference type="Proteomes" id="UP001634394"/>
    </source>
</evidence>